<accession>A0A449ACG3</accession>
<organism evidence="2 3">
    <name type="scientific">Mycoplasmopsis bovirhinis</name>
    <dbReference type="NCBI Taxonomy" id="29553"/>
    <lineage>
        <taxon>Bacteria</taxon>
        <taxon>Bacillati</taxon>
        <taxon>Mycoplasmatota</taxon>
        <taxon>Mycoplasmoidales</taxon>
        <taxon>Metamycoplasmataceae</taxon>
        <taxon>Mycoplasmopsis</taxon>
    </lineage>
</organism>
<sequence>MEHIQNFFKFKNLKNIFMITIAVIFAAIISLIIGLKLSFPYRPSFFNYKSYVSKANEDRINQTFDYKEFNEIDEFTVALNNNKAIAGIGSDFQVVDLIKRGFIQKINFEKLLDLKEPIKTKDELKAILQKIYTPTVFKHLESYDVELTTDANGNVYNEPLHIWEYFVPYFHQDGVVAINPLKNTKTPIDDFHQKLKDNYKELSKTTTITNFTKQTKYNSLINILNTTHKNGYENLLITDAVRVNMLYGSPYNVQNNKLKSNYGQITTNENYQEIVNSFLNLIKLATNHSIESKIFSFNGDGLEVLRTLLDVSINDVNAALMFNGDALDAYYSEDNELQTINKEGKSIPIPNGTIEVIKFHENILLVDGLVVANKITKQTEDILYKTLRESIYANIEAPYKSNGATTIIRNIYDEYLNVAFRDKFINAFNSLNLPNSHSETAFNEFKTKLIELYASNLNKELDDTNLTKFNDFVAKKLTDDPNYKTIFQALVKLEENHTQEDLIAKVAFGFSHIDFDSEAFSQLLLEKYQNLENFAFVNYTPSNIAEYELVRRNYFVKDDNTYDEKAINIYEVKDQEGVISHKRISGVSEKLNSLLNTYYYLKIKH</sequence>
<proteinExistence type="predicted"/>
<evidence type="ECO:0000313" key="3">
    <source>
        <dbReference type="Proteomes" id="UP000289952"/>
    </source>
</evidence>
<dbReference type="OrthoDB" id="403918at2"/>
<evidence type="ECO:0000256" key="1">
    <source>
        <dbReference type="SAM" id="Phobius"/>
    </source>
</evidence>
<dbReference type="Proteomes" id="UP000289952">
    <property type="component" value="Chromosome"/>
</dbReference>
<dbReference type="RefSeq" id="WP_129620944.1">
    <property type="nucleotide sequence ID" value="NZ_LR214972.1"/>
</dbReference>
<keyword evidence="1" id="KW-0472">Membrane</keyword>
<name>A0A449ACG3_9BACT</name>
<dbReference type="EMBL" id="LR214972">
    <property type="protein sequence ID" value="VEU62677.1"/>
    <property type="molecule type" value="Genomic_DNA"/>
</dbReference>
<keyword evidence="1" id="KW-1133">Transmembrane helix</keyword>
<reference evidence="2 3" key="1">
    <citation type="submission" date="2019-01" db="EMBL/GenBank/DDBJ databases">
        <authorList>
            <consortium name="Pathogen Informatics"/>
        </authorList>
    </citation>
    <scope>NUCLEOTIDE SEQUENCE [LARGE SCALE GENOMIC DNA]</scope>
    <source>
        <strain evidence="2 3">NCTC10118</strain>
    </source>
</reference>
<feature type="transmembrane region" description="Helical" evidence="1">
    <location>
        <begin position="16"/>
        <end position="39"/>
    </location>
</feature>
<gene>
    <name evidence="2" type="ORF">NCTC10118_00099</name>
</gene>
<dbReference type="AlphaFoldDB" id="A0A449ACG3"/>
<evidence type="ECO:0000313" key="2">
    <source>
        <dbReference type="EMBL" id="VEU62677.1"/>
    </source>
</evidence>
<protein>
    <submittedName>
        <fullName evidence="2">Uncharacterized protein</fullName>
    </submittedName>
</protein>
<keyword evidence="1" id="KW-0812">Transmembrane</keyword>
<keyword evidence="3" id="KW-1185">Reference proteome</keyword>